<dbReference type="OMA" id="DCQALHT"/>
<evidence type="ECO:0000313" key="5">
    <source>
        <dbReference type="Ensembl" id="ENSNBRP00000026538.1"/>
    </source>
</evidence>
<dbReference type="Bgee" id="ENSNBRG00000020262">
    <property type="expression patterns" value="Expressed in blood and 8 other cell types or tissues"/>
</dbReference>
<proteinExistence type="inferred from homology"/>
<dbReference type="Pfam" id="PF19033">
    <property type="entry name" value="Intu_longin_3"/>
    <property type="match status" value="1"/>
</dbReference>
<dbReference type="InterPro" id="IPR043989">
    <property type="entry name" value="CCZ1/INTU/HSP4_longin_3"/>
</dbReference>
<feature type="domain" description="CCZ1/INTU/HSP4 first Longin" evidence="2">
    <location>
        <begin position="15"/>
        <end position="139"/>
    </location>
</feature>
<accession>A0A3Q4HYZ7</accession>
<dbReference type="GO" id="GO:0016192">
    <property type="term" value="P:vesicle-mediated transport"/>
    <property type="evidence" value="ECO:0007669"/>
    <property type="project" value="InterPro"/>
</dbReference>
<dbReference type="Pfam" id="PF19032">
    <property type="entry name" value="Intu_longin_2"/>
    <property type="match status" value="1"/>
</dbReference>
<evidence type="ECO:0000259" key="3">
    <source>
        <dbReference type="Pfam" id="PF19032"/>
    </source>
</evidence>
<comment type="similarity">
    <text evidence="1">Belongs to the CCZ1 family.</text>
</comment>
<keyword evidence="6" id="KW-1185">Reference proteome</keyword>
<organism evidence="5 6">
    <name type="scientific">Neolamprologus brichardi</name>
    <name type="common">Fairy cichlid</name>
    <name type="synonym">Lamprologus brichardi</name>
    <dbReference type="NCBI Taxonomy" id="32507"/>
    <lineage>
        <taxon>Eukaryota</taxon>
        <taxon>Metazoa</taxon>
        <taxon>Chordata</taxon>
        <taxon>Craniata</taxon>
        <taxon>Vertebrata</taxon>
        <taxon>Euteleostomi</taxon>
        <taxon>Actinopterygii</taxon>
        <taxon>Neopterygii</taxon>
        <taxon>Teleostei</taxon>
        <taxon>Neoteleostei</taxon>
        <taxon>Acanthomorphata</taxon>
        <taxon>Ovalentaria</taxon>
        <taxon>Cichlomorphae</taxon>
        <taxon>Cichliformes</taxon>
        <taxon>Cichlidae</taxon>
        <taxon>African cichlids</taxon>
        <taxon>Pseudocrenilabrinae</taxon>
        <taxon>Lamprologini</taxon>
        <taxon>Neolamprologus</taxon>
    </lineage>
</organism>
<dbReference type="STRING" id="32507.ENSNBRP00000026538"/>
<dbReference type="InterPro" id="IPR043987">
    <property type="entry name" value="CCZ1/INTU/HSP4_longin_1"/>
</dbReference>
<dbReference type="GeneTree" id="ENSGT00390000004713"/>
<reference evidence="5" key="2">
    <citation type="submission" date="2025-09" db="UniProtKB">
        <authorList>
            <consortium name="Ensembl"/>
        </authorList>
    </citation>
    <scope>IDENTIFICATION</scope>
</reference>
<feature type="domain" description="CCZ1/INTU/HPS4 third Longin" evidence="4">
    <location>
        <begin position="328"/>
        <end position="426"/>
    </location>
</feature>
<dbReference type="Proteomes" id="UP000261580">
    <property type="component" value="Unassembled WGS sequence"/>
</dbReference>
<sequence>MASGMQEKQYTPSLLSFFIYNPTFGPREGEEEKKILFYHPSDVEKNEKIRNVGLCEAIVQFTRTFCPTKPAKSLHTQKNRQFFFEPEENFWMVMVVRNPMIEKPNKDGKPPTVEYQEEEMLDTVYGAVVRQCYSMYKVSLSAVLEFYLQTLHLQSCDLLDVFGGISFFPLDKMTYLKIQSFVNRVEESLSLIKYTAFLYNDQLIWSGLEQDDMRILYKYLTTSLFPRHSEPEVGGVKKVAEERPTNLKDPEAKFRFPKIFVSAEDGYEELHLIVYKVHSLLCFLIASVELTREFCEQLDSLVGPQLTLLASDICEQFTINRRISGPEKEPQFKFIYFNHMNLAEKSTIHMRKTASVCLTSVHPDLMKILGDINCDFARVDEDEEIIVKAMTDYWVVGKKSDQRELYVILNQKNANLIEVNEEVKRLCATQFNNIFFLD</sequence>
<dbReference type="Pfam" id="PF19031">
    <property type="entry name" value="Intu_longin_1"/>
    <property type="match status" value="1"/>
</dbReference>
<dbReference type="InterPro" id="IPR013176">
    <property type="entry name" value="Ccz1"/>
</dbReference>
<evidence type="ECO:0000259" key="2">
    <source>
        <dbReference type="Pfam" id="PF19031"/>
    </source>
</evidence>
<feature type="domain" description="CCZ1/INTU second Longin" evidence="3">
    <location>
        <begin position="192"/>
        <end position="301"/>
    </location>
</feature>
<protein>
    <submittedName>
        <fullName evidence="5">CCZ1 homolog, vacuolar protein trafficking and biogenesis associated</fullName>
    </submittedName>
</protein>
<dbReference type="AlphaFoldDB" id="A0A3Q4HYZ7"/>
<dbReference type="GO" id="GO:0035658">
    <property type="term" value="C:Mon1-Ccz1 complex"/>
    <property type="evidence" value="ECO:0007669"/>
    <property type="project" value="InterPro"/>
</dbReference>
<dbReference type="Ensembl" id="ENSNBRT00000027238.1">
    <property type="protein sequence ID" value="ENSNBRP00000026538.1"/>
    <property type="gene ID" value="ENSNBRG00000020262.1"/>
</dbReference>
<name>A0A3Q4HYZ7_NEOBR</name>
<dbReference type="InterPro" id="IPR043988">
    <property type="entry name" value="CCZ1/INTU_longin_2"/>
</dbReference>
<evidence type="ECO:0000256" key="1">
    <source>
        <dbReference type="ARBA" id="ARBA00005352"/>
    </source>
</evidence>
<reference evidence="5" key="1">
    <citation type="submission" date="2025-08" db="UniProtKB">
        <authorList>
            <consortium name="Ensembl"/>
        </authorList>
    </citation>
    <scope>IDENTIFICATION</scope>
</reference>
<dbReference type="PANTHER" id="PTHR13056:SF0">
    <property type="entry name" value="VACUOLAR FUSION PROTEIN CCZ1 HOMOLOG-RELATED"/>
    <property type="match status" value="1"/>
</dbReference>
<dbReference type="PANTHER" id="PTHR13056">
    <property type="entry name" value="VACUOLAR FUSION PROTEIN CCZ1 HOMOLOG-RELATED"/>
    <property type="match status" value="1"/>
</dbReference>
<evidence type="ECO:0000259" key="4">
    <source>
        <dbReference type="Pfam" id="PF19033"/>
    </source>
</evidence>
<evidence type="ECO:0000313" key="6">
    <source>
        <dbReference type="Proteomes" id="UP000261580"/>
    </source>
</evidence>